<feature type="coiled-coil region" evidence="6">
    <location>
        <begin position="311"/>
        <end position="356"/>
    </location>
</feature>
<dbReference type="EMBL" id="JADBFD010000006">
    <property type="protein sequence ID" value="MBE2887407.1"/>
    <property type="molecule type" value="Genomic_DNA"/>
</dbReference>
<dbReference type="Gene3D" id="3.40.190.10">
    <property type="entry name" value="Periplasmic binding protein-like II"/>
    <property type="match status" value="2"/>
</dbReference>
<name>A0ABR9NT34_9BACT</name>
<dbReference type="RefSeq" id="WP_192905253.1">
    <property type="nucleotide sequence ID" value="NZ_JADBFD010000006.1"/>
</dbReference>
<dbReference type="PROSITE" id="PS50109">
    <property type="entry name" value="HIS_KIN"/>
    <property type="match status" value="1"/>
</dbReference>
<accession>A0ABR9NT34</accession>
<dbReference type="Gene3D" id="1.10.287.130">
    <property type="match status" value="1"/>
</dbReference>
<evidence type="ECO:0000313" key="10">
    <source>
        <dbReference type="Proteomes" id="UP000618926"/>
    </source>
</evidence>
<dbReference type="InterPro" id="IPR036890">
    <property type="entry name" value="HATPase_C_sf"/>
</dbReference>
<comment type="catalytic activity">
    <reaction evidence="1">
        <text>ATP + protein L-histidine = ADP + protein N-phospho-L-histidine.</text>
        <dbReference type="EC" id="2.7.13.3"/>
    </reaction>
</comment>
<dbReference type="InterPro" id="IPR005467">
    <property type="entry name" value="His_kinase_dom"/>
</dbReference>
<keyword evidence="4" id="KW-0808">Transferase</keyword>
<gene>
    <name evidence="9" type="ORF">IIE05_05430</name>
</gene>
<protein>
    <recommendedName>
        <fullName evidence="2">histidine kinase</fullName>
        <ecNumber evidence="2">2.7.13.3</ecNumber>
    </recommendedName>
</protein>
<dbReference type="CDD" id="cd00082">
    <property type="entry name" value="HisKA"/>
    <property type="match status" value="1"/>
</dbReference>
<keyword evidence="5" id="KW-0418">Kinase</keyword>
<dbReference type="SMART" id="SM00388">
    <property type="entry name" value="HisKA"/>
    <property type="match status" value="1"/>
</dbReference>
<sequence>MAGRGRARGLSILSAFALITVLVVILAATGGSRAESGAVSLTPEERAWLNAHPVIKLAPDPDLKPIEYFDENGVYRGAAADHIHTLEKKLGIRITIVHLQNWDEVMDAFKRHEVDLLGAVEATEDRGRYMLFTDPLVVVPGGIFSAREFGKPLAIKDLQGLKVAVVSNYMAHDYLRNAYPQISLDVVPDVSTGLAKASLGMVDVYVENMANATFYLQEAGITNLRLVGKTDFMYRWGIGVRKDWPMMRQILNKGLAALSEEEKAALIGRWIHVKAPPWRPSWAFVAGVLASVAGVLLVAAVLINLTLKSKVSARTAELQRELAERQRLEQELTRLNEQLEERVRERTAELERQVTDRRRAEEALQQLTAGLEQRVRSRTAELEASNRELESFTFAVSHDLRAPVRHISGYAEILNEELEAREYHYAGGYLARIMVSCRRMQEMIDSLLALSQISRKELQCKQVDLSAIARQIMAEMREAEPHRRVDAAIADGVAATGDPALLRSVIENLLHNAWKYTGRKEVAHIEFGVDTSGGEPVYYVRDDGAGFDAAYAGKLFTPFQRLHTDAEFAGTGVGLATVQRIIHRHGGRVWAFSEPGRGACFFFTLNTESA</sequence>
<dbReference type="InterPro" id="IPR003594">
    <property type="entry name" value="HATPase_dom"/>
</dbReference>
<reference evidence="9 10" key="1">
    <citation type="submission" date="2020-10" db="EMBL/GenBank/DDBJ databases">
        <title>Investigation of anaerobic biodegradation of phenanthrene by a sulfate-dependent Geobacter anodireducens strain PheS2.</title>
        <authorList>
            <person name="Zhang Z."/>
        </authorList>
    </citation>
    <scope>NUCLEOTIDE SEQUENCE [LARGE SCALE GENOMIC DNA]</scope>
    <source>
        <strain evidence="9 10">PheS2</strain>
    </source>
</reference>
<dbReference type="SMART" id="SM00062">
    <property type="entry name" value="PBPb"/>
    <property type="match status" value="1"/>
</dbReference>
<dbReference type="Pfam" id="PF00512">
    <property type="entry name" value="HisKA"/>
    <property type="match status" value="1"/>
</dbReference>
<dbReference type="InterPro" id="IPR004358">
    <property type="entry name" value="Sig_transdc_His_kin-like_C"/>
</dbReference>
<evidence type="ECO:0000256" key="3">
    <source>
        <dbReference type="ARBA" id="ARBA00022553"/>
    </source>
</evidence>
<dbReference type="SUPFAM" id="SSF47384">
    <property type="entry name" value="Homodimeric domain of signal transducing histidine kinase"/>
    <property type="match status" value="1"/>
</dbReference>
<evidence type="ECO:0000256" key="1">
    <source>
        <dbReference type="ARBA" id="ARBA00000085"/>
    </source>
</evidence>
<organism evidence="9 10">
    <name type="scientific">Geobacter anodireducens</name>
    <dbReference type="NCBI Taxonomy" id="1340425"/>
    <lineage>
        <taxon>Bacteria</taxon>
        <taxon>Pseudomonadati</taxon>
        <taxon>Thermodesulfobacteriota</taxon>
        <taxon>Desulfuromonadia</taxon>
        <taxon>Geobacterales</taxon>
        <taxon>Geobacteraceae</taxon>
        <taxon>Geobacter</taxon>
    </lineage>
</organism>
<dbReference type="InterPro" id="IPR001638">
    <property type="entry name" value="Solute-binding_3/MltF_N"/>
</dbReference>
<evidence type="ECO:0000259" key="8">
    <source>
        <dbReference type="PROSITE" id="PS50109"/>
    </source>
</evidence>
<keyword evidence="7" id="KW-1133">Transmembrane helix</keyword>
<feature type="transmembrane region" description="Helical" evidence="7">
    <location>
        <begin position="282"/>
        <end position="305"/>
    </location>
</feature>
<evidence type="ECO:0000256" key="4">
    <source>
        <dbReference type="ARBA" id="ARBA00022679"/>
    </source>
</evidence>
<dbReference type="InterPro" id="IPR050351">
    <property type="entry name" value="BphY/WalK/GraS-like"/>
</dbReference>
<feature type="domain" description="Histidine kinase" evidence="8">
    <location>
        <begin position="395"/>
        <end position="609"/>
    </location>
</feature>
<dbReference type="InterPro" id="IPR003661">
    <property type="entry name" value="HisK_dim/P_dom"/>
</dbReference>
<dbReference type="Gene3D" id="3.30.565.10">
    <property type="entry name" value="Histidine kinase-like ATPase, C-terminal domain"/>
    <property type="match status" value="1"/>
</dbReference>
<keyword evidence="6" id="KW-0175">Coiled coil</keyword>
<dbReference type="Pfam" id="PF02518">
    <property type="entry name" value="HATPase_c"/>
    <property type="match status" value="1"/>
</dbReference>
<keyword evidence="10" id="KW-1185">Reference proteome</keyword>
<dbReference type="InterPro" id="IPR036097">
    <property type="entry name" value="HisK_dim/P_sf"/>
</dbReference>
<proteinExistence type="predicted"/>
<dbReference type="PRINTS" id="PR00344">
    <property type="entry name" value="BCTRLSENSOR"/>
</dbReference>
<keyword evidence="7" id="KW-0472">Membrane</keyword>
<dbReference type="Proteomes" id="UP000618926">
    <property type="component" value="Unassembled WGS sequence"/>
</dbReference>
<dbReference type="SMART" id="SM00387">
    <property type="entry name" value="HATPase_c"/>
    <property type="match status" value="1"/>
</dbReference>
<dbReference type="EC" id="2.7.13.3" evidence="2"/>
<dbReference type="PANTHER" id="PTHR42878">
    <property type="entry name" value="TWO-COMPONENT HISTIDINE KINASE"/>
    <property type="match status" value="1"/>
</dbReference>
<comment type="caution">
    <text evidence="9">The sequence shown here is derived from an EMBL/GenBank/DDBJ whole genome shotgun (WGS) entry which is preliminary data.</text>
</comment>
<keyword evidence="7" id="KW-0812">Transmembrane</keyword>
<dbReference type="CDD" id="cd01007">
    <property type="entry name" value="PBP2_BvgS_HisK_like"/>
    <property type="match status" value="1"/>
</dbReference>
<evidence type="ECO:0000256" key="7">
    <source>
        <dbReference type="SAM" id="Phobius"/>
    </source>
</evidence>
<evidence type="ECO:0000313" key="9">
    <source>
        <dbReference type="EMBL" id="MBE2887407.1"/>
    </source>
</evidence>
<dbReference type="SUPFAM" id="SSF55874">
    <property type="entry name" value="ATPase domain of HSP90 chaperone/DNA topoisomerase II/histidine kinase"/>
    <property type="match status" value="1"/>
</dbReference>
<evidence type="ECO:0000256" key="6">
    <source>
        <dbReference type="SAM" id="Coils"/>
    </source>
</evidence>
<keyword evidence="3" id="KW-0597">Phosphoprotein</keyword>
<dbReference type="SUPFAM" id="SSF53850">
    <property type="entry name" value="Periplasmic binding protein-like II"/>
    <property type="match status" value="1"/>
</dbReference>
<evidence type="ECO:0000256" key="2">
    <source>
        <dbReference type="ARBA" id="ARBA00012438"/>
    </source>
</evidence>
<dbReference type="PANTHER" id="PTHR42878:SF15">
    <property type="entry name" value="BACTERIOPHYTOCHROME"/>
    <property type="match status" value="1"/>
</dbReference>
<dbReference type="Pfam" id="PF00497">
    <property type="entry name" value="SBP_bac_3"/>
    <property type="match status" value="1"/>
</dbReference>
<evidence type="ECO:0000256" key="5">
    <source>
        <dbReference type="ARBA" id="ARBA00022777"/>
    </source>
</evidence>